<evidence type="ECO:0000256" key="1">
    <source>
        <dbReference type="SAM" id="Phobius"/>
    </source>
</evidence>
<dbReference type="AlphaFoldDB" id="A0A0L8FIE6"/>
<keyword evidence="1" id="KW-0472">Membrane</keyword>
<name>A0A0L8FIE6_OCTBM</name>
<keyword evidence="1" id="KW-0812">Transmembrane</keyword>
<sequence length="68" mass="8087">MSLCVRGSWDLLRPFPMTRVRIVNTPYLTFAFLLVHRLLFLLRITLRTQIRRLHSPVHITVRCNTLGR</sequence>
<accession>A0A0L8FIE6</accession>
<protein>
    <submittedName>
        <fullName evidence="2">Uncharacterized protein</fullName>
    </submittedName>
</protein>
<proteinExistence type="predicted"/>
<evidence type="ECO:0000313" key="2">
    <source>
        <dbReference type="EMBL" id="KOF63402.1"/>
    </source>
</evidence>
<reference evidence="2" key="1">
    <citation type="submission" date="2015-07" db="EMBL/GenBank/DDBJ databases">
        <title>MeaNS - Measles Nucleotide Surveillance Program.</title>
        <authorList>
            <person name="Tran T."/>
            <person name="Druce J."/>
        </authorList>
    </citation>
    <scope>NUCLEOTIDE SEQUENCE</scope>
    <source>
        <strain evidence="2">UCB-OBI-ISO-001</strain>
        <tissue evidence="2">Gonad</tissue>
    </source>
</reference>
<dbReference type="EMBL" id="KQ430983">
    <property type="protein sequence ID" value="KOF63402.1"/>
    <property type="molecule type" value="Genomic_DNA"/>
</dbReference>
<keyword evidence="1" id="KW-1133">Transmembrane helix</keyword>
<gene>
    <name evidence="2" type="ORF">OCBIM_22019118mg</name>
</gene>
<feature type="transmembrane region" description="Helical" evidence="1">
    <location>
        <begin position="27"/>
        <end position="46"/>
    </location>
</feature>
<organism evidence="2">
    <name type="scientific">Octopus bimaculoides</name>
    <name type="common">California two-spotted octopus</name>
    <dbReference type="NCBI Taxonomy" id="37653"/>
    <lineage>
        <taxon>Eukaryota</taxon>
        <taxon>Metazoa</taxon>
        <taxon>Spiralia</taxon>
        <taxon>Lophotrochozoa</taxon>
        <taxon>Mollusca</taxon>
        <taxon>Cephalopoda</taxon>
        <taxon>Coleoidea</taxon>
        <taxon>Octopodiformes</taxon>
        <taxon>Octopoda</taxon>
        <taxon>Incirrata</taxon>
        <taxon>Octopodidae</taxon>
        <taxon>Octopus</taxon>
    </lineage>
</organism>